<evidence type="ECO:0000256" key="9">
    <source>
        <dbReference type="ARBA" id="ARBA00022833"/>
    </source>
</evidence>
<dbReference type="KEGG" id="kla:KLLA0_E07591g"/>
<evidence type="ECO:0000256" key="14">
    <source>
        <dbReference type="ARBA" id="ARBA00029692"/>
    </source>
</evidence>
<evidence type="ECO:0000256" key="2">
    <source>
        <dbReference type="ARBA" id="ARBA00004906"/>
    </source>
</evidence>
<dbReference type="GO" id="GO:1990429">
    <property type="term" value="C:peroxisomal importomer complex"/>
    <property type="evidence" value="ECO:0007669"/>
    <property type="project" value="TreeGrafter"/>
</dbReference>
<evidence type="ECO:0000256" key="3">
    <source>
        <dbReference type="ARBA" id="ARBA00008704"/>
    </source>
</evidence>
<dbReference type="Proteomes" id="UP000000598">
    <property type="component" value="Chromosome E"/>
</dbReference>
<comment type="subcellular location">
    <subcellularLocation>
        <location evidence="1">Peroxisome membrane</location>
        <topology evidence="1">Multi-pass membrane protein</topology>
    </subcellularLocation>
</comment>
<dbReference type="OMA" id="QHYLARC"/>
<comment type="subunit">
    <text evidence="15">Component of the PEX2-PEX10-PEX12 retrotranslocation channel, composed of PEX2, PEX10 and PEX12.</text>
</comment>
<dbReference type="InParanoid" id="Q6CP48"/>
<dbReference type="EMBL" id="CR382125">
    <property type="protein sequence ID" value="CAG99378.1"/>
    <property type="molecule type" value="Genomic_DNA"/>
</dbReference>
<keyword evidence="6" id="KW-0812">Transmembrane</keyword>
<keyword evidence="11" id="KW-1133">Transmembrane helix</keyword>
<evidence type="ECO:0000256" key="11">
    <source>
        <dbReference type="ARBA" id="ARBA00022989"/>
    </source>
</evidence>
<evidence type="ECO:0000256" key="6">
    <source>
        <dbReference type="ARBA" id="ARBA00022692"/>
    </source>
</evidence>
<evidence type="ECO:0000256" key="15">
    <source>
        <dbReference type="ARBA" id="ARBA00034505"/>
    </source>
</evidence>
<protein>
    <recommendedName>
        <fullName evidence="4">Peroxisome assembly protein 12</fullName>
    </recommendedName>
    <alternativeName>
        <fullName evidence="14">Peroxin-12</fullName>
    </alternativeName>
</protein>
<dbReference type="InterPro" id="IPR006845">
    <property type="entry name" value="Pex_N"/>
</dbReference>
<organism evidence="17 18">
    <name type="scientific">Kluyveromyces lactis (strain ATCC 8585 / CBS 2359 / DSM 70799 / NBRC 1267 / NRRL Y-1140 / WM37)</name>
    <name type="common">Yeast</name>
    <name type="synonym">Candida sphaerica</name>
    <dbReference type="NCBI Taxonomy" id="284590"/>
    <lineage>
        <taxon>Eukaryota</taxon>
        <taxon>Fungi</taxon>
        <taxon>Dikarya</taxon>
        <taxon>Ascomycota</taxon>
        <taxon>Saccharomycotina</taxon>
        <taxon>Saccharomycetes</taxon>
        <taxon>Saccharomycetales</taxon>
        <taxon>Saccharomycetaceae</taxon>
        <taxon>Kluyveromyces</taxon>
    </lineage>
</organism>
<keyword evidence="10" id="KW-0653">Protein transport</keyword>
<keyword evidence="8" id="KW-0863">Zinc-finger</keyword>
<keyword evidence="13" id="KW-0576">Peroxisome</keyword>
<name>Q6CP48_KLULA</name>
<dbReference type="InterPro" id="IPR013083">
    <property type="entry name" value="Znf_RING/FYVE/PHD"/>
</dbReference>
<evidence type="ECO:0000256" key="10">
    <source>
        <dbReference type="ARBA" id="ARBA00022927"/>
    </source>
</evidence>
<dbReference type="GO" id="GO:0008270">
    <property type="term" value="F:zinc ion binding"/>
    <property type="evidence" value="ECO:0007669"/>
    <property type="project" value="UniProtKB-KW"/>
</dbReference>
<evidence type="ECO:0000256" key="5">
    <source>
        <dbReference type="ARBA" id="ARBA00022448"/>
    </source>
</evidence>
<dbReference type="AlphaFoldDB" id="Q6CP48"/>
<gene>
    <name evidence="17" type="ORF">KLLA0_E07591g</name>
</gene>
<sequence>MDFYSNLPVNLQQPTLFEILSVNEVKKLIKPTLRYIFSIYLQYRGPTRWLLKIFNKFDFIILVIKSLVEYRHYKTTGATILDKFYGLKRFSRFPKLTFLGIWLNDCLFEYVSDICEQYHELLQSRKLTSPELSSWQQWFDAYYPKLQKTIKVINFCFKLKYLRHSKDTDMIHFITQIRYQRYQEPEEGIASRKNTLTLSERRRKRTNLPRILAMTKDAVESTSTMFLDKLFPSFLVMIRILQIINQRPELFKKEIRVKRPKPPVLPGVASEVDNNDTTDVCPLCGEEITEPAMISSGYVANLECAKKWVSTENTCFATGVPIDKRIRKLLI</sequence>
<feature type="domain" description="Pex N-terminal" evidence="16">
    <location>
        <begin position="23"/>
        <end position="245"/>
    </location>
</feature>
<dbReference type="FunCoup" id="Q6CP48">
    <property type="interactions" value="575"/>
</dbReference>
<dbReference type="Pfam" id="PF04757">
    <property type="entry name" value="Pex2_Pex12"/>
    <property type="match status" value="1"/>
</dbReference>
<keyword evidence="9" id="KW-0862">Zinc</keyword>
<keyword evidence="18" id="KW-1185">Reference proteome</keyword>
<keyword evidence="7" id="KW-0479">Metal-binding</keyword>
<accession>Q6CP48</accession>
<dbReference type="STRING" id="284590.Q6CP48"/>
<evidence type="ECO:0000256" key="7">
    <source>
        <dbReference type="ARBA" id="ARBA00022723"/>
    </source>
</evidence>
<evidence type="ECO:0000256" key="12">
    <source>
        <dbReference type="ARBA" id="ARBA00023136"/>
    </source>
</evidence>
<reference evidence="17 18" key="1">
    <citation type="journal article" date="2004" name="Nature">
        <title>Genome evolution in yeasts.</title>
        <authorList>
            <consortium name="Genolevures"/>
            <person name="Dujon B."/>
            <person name="Sherman D."/>
            <person name="Fischer G."/>
            <person name="Durrens P."/>
            <person name="Casaregola S."/>
            <person name="Lafontaine I."/>
            <person name="de Montigny J."/>
            <person name="Marck C."/>
            <person name="Neuveglise C."/>
            <person name="Talla E."/>
            <person name="Goffard N."/>
            <person name="Frangeul L."/>
            <person name="Aigle M."/>
            <person name="Anthouard V."/>
            <person name="Babour A."/>
            <person name="Barbe V."/>
            <person name="Barnay S."/>
            <person name="Blanchin S."/>
            <person name="Beckerich J.M."/>
            <person name="Beyne E."/>
            <person name="Bleykasten C."/>
            <person name="Boisrame A."/>
            <person name="Boyer J."/>
            <person name="Cattolico L."/>
            <person name="Confanioleri F."/>
            <person name="de Daruvar A."/>
            <person name="Despons L."/>
            <person name="Fabre E."/>
            <person name="Fairhead C."/>
            <person name="Ferry-Dumazet H."/>
            <person name="Groppi A."/>
            <person name="Hantraye F."/>
            <person name="Hennequin C."/>
            <person name="Jauniaux N."/>
            <person name="Joyet P."/>
            <person name="Kachouri R."/>
            <person name="Kerrest A."/>
            <person name="Koszul R."/>
            <person name="Lemaire M."/>
            <person name="Lesur I."/>
            <person name="Ma L."/>
            <person name="Muller H."/>
            <person name="Nicaud J.M."/>
            <person name="Nikolski M."/>
            <person name="Oztas S."/>
            <person name="Ozier-Kalogeropoulos O."/>
            <person name="Pellenz S."/>
            <person name="Potier S."/>
            <person name="Richard G.F."/>
            <person name="Straub M.L."/>
            <person name="Suleau A."/>
            <person name="Swennene D."/>
            <person name="Tekaia F."/>
            <person name="Wesolowski-Louvel M."/>
            <person name="Westhof E."/>
            <person name="Wirth B."/>
            <person name="Zeniou-Meyer M."/>
            <person name="Zivanovic I."/>
            <person name="Bolotin-Fukuhara M."/>
            <person name="Thierry A."/>
            <person name="Bouchier C."/>
            <person name="Caudron B."/>
            <person name="Scarpelli C."/>
            <person name="Gaillardin C."/>
            <person name="Weissenbach J."/>
            <person name="Wincker P."/>
            <person name="Souciet J.L."/>
        </authorList>
    </citation>
    <scope>NUCLEOTIDE SEQUENCE [LARGE SCALE GENOMIC DNA]</scope>
    <source>
        <strain evidence="18">ATCC 8585 / CBS 2359 / DSM 70799 / NBRC 1267 / NRRL Y-1140 / WM37</strain>
    </source>
</reference>
<evidence type="ECO:0000256" key="4">
    <source>
        <dbReference type="ARBA" id="ARBA00018980"/>
    </source>
</evidence>
<dbReference type="PANTHER" id="PTHR12888:SF0">
    <property type="entry name" value="PEROXISOME ASSEMBLY PROTEIN 12"/>
    <property type="match status" value="1"/>
</dbReference>
<dbReference type="Gene3D" id="3.30.40.10">
    <property type="entry name" value="Zinc/RING finger domain, C3HC4 (zinc finger)"/>
    <property type="match status" value="1"/>
</dbReference>
<evidence type="ECO:0000259" key="16">
    <source>
        <dbReference type="Pfam" id="PF04757"/>
    </source>
</evidence>
<dbReference type="GO" id="GO:0016562">
    <property type="term" value="P:protein import into peroxisome matrix, receptor recycling"/>
    <property type="evidence" value="ECO:0007669"/>
    <property type="project" value="UniProtKB-ARBA"/>
</dbReference>
<dbReference type="eggNOG" id="KOG0826">
    <property type="taxonomic scope" value="Eukaryota"/>
</dbReference>
<evidence type="ECO:0000256" key="1">
    <source>
        <dbReference type="ARBA" id="ARBA00004585"/>
    </source>
</evidence>
<dbReference type="PaxDb" id="284590-Q6CP48"/>
<comment type="similarity">
    <text evidence="3">Belongs to the pex2/pex10/pex12 family.</text>
</comment>
<comment type="pathway">
    <text evidence="2">Protein modification; protein ubiquitination.</text>
</comment>
<dbReference type="HOGENOM" id="CLU_031067_0_0_1"/>
<dbReference type="GO" id="GO:0005778">
    <property type="term" value="C:peroxisomal membrane"/>
    <property type="evidence" value="ECO:0007669"/>
    <property type="project" value="UniProtKB-SubCell"/>
</dbReference>
<keyword evidence="12" id="KW-0472">Membrane</keyword>
<keyword evidence="5" id="KW-0813">Transport</keyword>
<evidence type="ECO:0000256" key="13">
    <source>
        <dbReference type="ARBA" id="ARBA00023140"/>
    </source>
</evidence>
<evidence type="ECO:0000313" key="17">
    <source>
        <dbReference type="EMBL" id="CAG99378.1"/>
    </source>
</evidence>
<evidence type="ECO:0000256" key="8">
    <source>
        <dbReference type="ARBA" id="ARBA00022771"/>
    </source>
</evidence>
<proteinExistence type="inferred from homology"/>
<dbReference type="GO" id="GO:0006513">
    <property type="term" value="P:protein monoubiquitination"/>
    <property type="evidence" value="ECO:0007669"/>
    <property type="project" value="TreeGrafter"/>
</dbReference>
<dbReference type="InterPro" id="IPR017375">
    <property type="entry name" value="PEX12"/>
</dbReference>
<dbReference type="SUPFAM" id="SSF57850">
    <property type="entry name" value="RING/U-box"/>
    <property type="match status" value="1"/>
</dbReference>
<evidence type="ECO:0000313" key="18">
    <source>
        <dbReference type="Proteomes" id="UP000000598"/>
    </source>
</evidence>
<dbReference type="PANTHER" id="PTHR12888">
    <property type="entry name" value="PEROXISOME ASSEMBLY PROTEIN 12 PEROXIN-12"/>
    <property type="match status" value="1"/>
</dbReference>
<dbReference type="GO" id="GO:0004842">
    <property type="term" value="F:ubiquitin-protein transferase activity"/>
    <property type="evidence" value="ECO:0007669"/>
    <property type="project" value="TreeGrafter"/>
</dbReference>